<feature type="region of interest" description="Disordered" evidence="1">
    <location>
        <begin position="420"/>
        <end position="444"/>
    </location>
</feature>
<feature type="compositionally biased region" description="Polar residues" evidence="1">
    <location>
        <begin position="1"/>
        <end position="17"/>
    </location>
</feature>
<evidence type="ECO:0000313" key="3">
    <source>
        <dbReference type="EMBL" id="MFC3107900.1"/>
    </source>
</evidence>
<feature type="region of interest" description="Disordered" evidence="1">
    <location>
        <begin position="1"/>
        <end position="23"/>
    </location>
</feature>
<gene>
    <name evidence="3" type="ORF">ACFOFO_07990</name>
</gene>
<keyword evidence="2" id="KW-0812">Transmembrane</keyword>
<proteinExistence type="predicted"/>
<name>A0ABV7EZ47_9BURK</name>
<dbReference type="RefSeq" id="WP_390331311.1">
    <property type="nucleotide sequence ID" value="NZ_JBHRTP010000022.1"/>
</dbReference>
<sequence>MPRNTNGPKRKQGTSQPPFARKGGWLRKHGGAAVIVLVLLLSAGAWYWPSDVAATAAPPLPSRAQSSMAFMQTPGRSDGAPALASTAARADRQLALTRQLELVDHTLCSYRDGTKYPTSSRPITEHPDQLYPNRAVEETHAMRKEGGGTDAAVQIQTSQSRVYMAAGEAVVFSVKATDSEGKTLPLFITRAVARGITFRGSREAPQVVLPFADDGQNGDAMEGDGIVSNSFAPGLTGFANFNGTIRTEVKYNVGDRAGVVLFDTIYTPENPATWSGPIREAVEGGSLNFYLKAEVRIAGRYVVTGRVDDAKGKPFALVTFNELLTQGSNEVRLTVFGKLMRDQTPSFPLALRDVDAYLLKQDTDPDRALMPRIAGVAHVTKVYPIKGFSDAEWQSEERSRYLTELGKDVDLAKEALVEFNPEQAKQPFPKSDCSKEHEAKGKTS</sequence>
<feature type="compositionally biased region" description="Basic and acidic residues" evidence="1">
    <location>
        <begin position="432"/>
        <end position="444"/>
    </location>
</feature>
<dbReference type="Proteomes" id="UP001595530">
    <property type="component" value="Unassembled WGS sequence"/>
</dbReference>
<feature type="transmembrane region" description="Helical" evidence="2">
    <location>
        <begin position="30"/>
        <end position="48"/>
    </location>
</feature>
<accession>A0ABV7EZ47</accession>
<comment type="caution">
    <text evidence="3">The sequence shown here is derived from an EMBL/GenBank/DDBJ whole genome shotgun (WGS) entry which is preliminary data.</text>
</comment>
<dbReference type="EMBL" id="JBHRTP010000022">
    <property type="protein sequence ID" value="MFC3107900.1"/>
    <property type="molecule type" value="Genomic_DNA"/>
</dbReference>
<protein>
    <submittedName>
        <fullName evidence="3">Uncharacterized protein</fullName>
    </submittedName>
</protein>
<reference evidence="4" key="1">
    <citation type="journal article" date="2019" name="Int. J. Syst. Evol. Microbiol.">
        <title>The Global Catalogue of Microorganisms (GCM) 10K type strain sequencing project: providing services to taxonomists for standard genome sequencing and annotation.</title>
        <authorList>
            <consortium name="The Broad Institute Genomics Platform"/>
            <consortium name="The Broad Institute Genome Sequencing Center for Infectious Disease"/>
            <person name="Wu L."/>
            <person name="Ma J."/>
        </authorList>
    </citation>
    <scope>NUCLEOTIDE SEQUENCE [LARGE SCALE GENOMIC DNA]</scope>
    <source>
        <strain evidence="4">KCTC 42986</strain>
    </source>
</reference>
<keyword evidence="4" id="KW-1185">Reference proteome</keyword>
<keyword evidence="2" id="KW-1133">Transmembrane helix</keyword>
<evidence type="ECO:0000256" key="2">
    <source>
        <dbReference type="SAM" id="Phobius"/>
    </source>
</evidence>
<evidence type="ECO:0000313" key="4">
    <source>
        <dbReference type="Proteomes" id="UP001595530"/>
    </source>
</evidence>
<organism evidence="3 4">
    <name type="scientific">Undibacterium arcticum</name>
    <dbReference type="NCBI Taxonomy" id="1762892"/>
    <lineage>
        <taxon>Bacteria</taxon>
        <taxon>Pseudomonadati</taxon>
        <taxon>Pseudomonadota</taxon>
        <taxon>Betaproteobacteria</taxon>
        <taxon>Burkholderiales</taxon>
        <taxon>Oxalobacteraceae</taxon>
        <taxon>Undibacterium</taxon>
    </lineage>
</organism>
<evidence type="ECO:0000256" key="1">
    <source>
        <dbReference type="SAM" id="MobiDB-lite"/>
    </source>
</evidence>
<keyword evidence="2" id="KW-0472">Membrane</keyword>